<dbReference type="EMBL" id="BAAAZH010000032">
    <property type="protein sequence ID" value="GAA4128462.1"/>
    <property type="molecule type" value="Genomic_DNA"/>
</dbReference>
<dbReference type="InterPro" id="IPR010918">
    <property type="entry name" value="PurM-like_C_dom"/>
</dbReference>
<dbReference type="SUPFAM" id="SSF56042">
    <property type="entry name" value="PurM C-terminal domain-like"/>
    <property type="match status" value="1"/>
</dbReference>
<dbReference type="InterPro" id="IPR023911">
    <property type="entry name" value="MSMEG_0567/sll0787_C"/>
</dbReference>
<evidence type="ECO:0000313" key="4">
    <source>
        <dbReference type="Proteomes" id="UP001501495"/>
    </source>
</evidence>
<dbReference type="Pfam" id="PF02769">
    <property type="entry name" value="AIRS_C"/>
    <property type="match status" value="1"/>
</dbReference>
<dbReference type="Pfam" id="PF00586">
    <property type="entry name" value="AIRS"/>
    <property type="match status" value="1"/>
</dbReference>
<accession>A0ABP7XZH2</accession>
<name>A0ABP7XZH2_9ACTN</name>
<dbReference type="PROSITE" id="PS51186">
    <property type="entry name" value="GNAT"/>
    <property type="match status" value="1"/>
</dbReference>
<dbReference type="Pfam" id="PF00583">
    <property type="entry name" value="Acetyltransf_1"/>
    <property type="match status" value="1"/>
</dbReference>
<dbReference type="Gene3D" id="3.40.630.30">
    <property type="match status" value="1"/>
</dbReference>
<proteinExistence type="predicted"/>
<feature type="domain" description="N-acetyltransferase" evidence="2">
    <location>
        <begin position="23"/>
        <end position="174"/>
    </location>
</feature>
<dbReference type="InterPro" id="IPR024035">
    <property type="entry name" value="MSMEG_0567_GNAT"/>
</dbReference>
<gene>
    <name evidence="3" type="ORF">GCM10022215_39980</name>
</gene>
<evidence type="ECO:0000259" key="2">
    <source>
        <dbReference type="PROSITE" id="PS51186"/>
    </source>
</evidence>
<sequence length="502" mass="51923">MTEVLHPRDVVLTGGRTASEPYVIVTADDAAGLAAYRRLRHEVFVEEQGLFAGSDADDADDDPRTVVLVARAADGTVLGGVRLHPAHHPGLGGRDLGWWRGGRLVVARQARGDLGIGAALVRAACAAAETAGALRFEATVQARNETLFRRLGWSGRDRLLLQGREHVVMDWPIGRVQRLVDATKTSLGSLVGSLLPHDGRLGGFLGDDGAPVPGSDLVAACDAILPSMVERDPEWAGWCAVLVNLNDLSAMGARPVGLLDAVAARDASFARRILRGLGEAVQAWDVPVLGGHTQLGVNAALSVTALGRTTAPVAGGGARAGQRLRLTADLGGGWRRGYTGAQWDSSSHRSGAELRALADVVPALRPTAAKDVSMTGVVGTAGMLAEASGCRAVLDVAAVPAPEEARVADWLTCFPGFAMITAETVDAPPAGLPGFVASEACGELSTGAGVGLRWPDGVVTEAVRAGVTGLGPALAERRRPGSSEPLRSTGAIDTTRPEEVAS</sequence>
<evidence type="ECO:0000313" key="3">
    <source>
        <dbReference type="EMBL" id="GAA4128462.1"/>
    </source>
</evidence>
<dbReference type="InterPro" id="IPR016188">
    <property type="entry name" value="PurM-like_N"/>
</dbReference>
<dbReference type="InterPro" id="IPR036921">
    <property type="entry name" value="PurM-like_N_sf"/>
</dbReference>
<dbReference type="RefSeq" id="WP_344735275.1">
    <property type="nucleotide sequence ID" value="NZ_BAAAZH010000032.1"/>
</dbReference>
<dbReference type="NCBIfam" id="TIGR04050">
    <property type="entry name" value="MSMEG_0567_Cter"/>
    <property type="match status" value="1"/>
</dbReference>
<reference evidence="4" key="1">
    <citation type="journal article" date="2019" name="Int. J. Syst. Evol. Microbiol.">
        <title>The Global Catalogue of Microorganisms (GCM) 10K type strain sequencing project: providing services to taxonomists for standard genome sequencing and annotation.</title>
        <authorList>
            <consortium name="The Broad Institute Genomics Platform"/>
            <consortium name="The Broad Institute Genome Sequencing Center for Infectious Disease"/>
            <person name="Wu L."/>
            <person name="Ma J."/>
        </authorList>
    </citation>
    <scope>NUCLEOTIDE SEQUENCE [LARGE SCALE GENOMIC DNA]</scope>
    <source>
        <strain evidence="4">JCM 16703</strain>
    </source>
</reference>
<dbReference type="Proteomes" id="UP001501495">
    <property type="component" value="Unassembled WGS sequence"/>
</dbReference>
<protein>
    <submittedName>
        <fullName evidence="3">GNAT family N-acetyltransferase</fullName>
    </submittedName>
</protein>
<dbReference type="SUPFAM" id="SSF55326">
    <property type="entry name" value="PurM N-terminal domain-like"/>
    <property type="match status" value="1"/>
</dbReference>
<dbReference type="InterPro" id="IPR006283">
    <property type="entry name" value="ThiL-like"/>
</dbReference>
<dbReference type="PANTHER" id="PTHR30270">
    <property type="entry name" value="THIAMINE-MONOPHOSPHATE KINASE"/>
    <property type="match status" value="1"/>
</dbReference>
<dbReference type="Gene3D" id="3.90.650.10">
    <property type="entry name" value="PurM-like C-terminal domain"/>
    <property type="match status" value="1"/>
</dbReference>
<dbReference type="Gene3D" id="3.30.1330.10">
    <property type="entry name" value="PurM-like, N-terminal domain"/>
    <property type="match status" value="1"/>
</dbReference>
<comment type="caution">
    <text evidence="3">The sequence shown here is derived from an EMBL/GenBank/DDBJ whole genome shotgun (WGS) entry which is preliminary data.</text>
</comment>
<dbReference type="InterPro" id="IPR016181">
    <property type="entry name" value="Acyl_CoA_acyltransferase"/>
</dbReference>
<dbReference type="PANTHER" id="PTHR30270:SF0">
    <property type="entry name" value="THIAMINE-MONOPHOSPHATE KINASE"/>
    <property type="match status" value="1"/>
</dbReference>
<dbReference type="SUPFAM" id="SSF55729">
    <property type="entry name" value="Acyl-CoA N-acyltransferases (Nat)"/>
    <property type="match status" value="1"/>
</dbReference>
<dbReference type="InterPro" id="IPR036676">
    <property type="entry name" value="PurM-like_C_sf"/>
</dbReference>
<evidence type="ECO:0000256" key="1">
    <source>
        <dbReference type="SAM" id="MobiDB-lite"/>
    </source>
</evidence>
<feature type="region of interest" description="Disordered" evidence="1">
    <location>
        <begin position="473"/>
        <end position="502"/>
    </location>
</feature>
<dbReference type="NCBIfam" id="TIGR04045">
    <property type="entry name" value="MSMEG_0567_GNAT"/>
    <property type="match status" value="1"/>
</dbReference>
<keyword evidence="4" id="KW-1185">Reference proteome</keyword>
<dbReference type="InterPro" id="IPR000182">
    <property type="entry name" value="GNAT_dom"/>
</dbReference>
<organism evidence="3 4">
    <name type="scientific">Nocardioides fonticola</name>
    <dbReference type="NCBI Taxonomy" id="450363"/>
    <lineage>
        <taxon>Bacteria</taxon>
        <taxon>Bacillati</taxon>
        <taxon>Actinomycetota</taxon>
        <taxon>Actinomycetes</taxon>
        <taxon>Propionibacteriales</taxon>
        <taxon>Nocardioidaceae</taxon>
        <taxon>Nocardioides</taxon>
    </lineage>
</organism>